<dbReference type="EMBL" id="BK032811">
    <property type="protein sequence ID" value="DAF61426.1"/>
    <property type="molecule type" value="Genomic_DNA"/>
</dbReference>
<accession>A0A8S5TF93</accession>
<proteinExistence type="predicted"/>
<name>A0A8S5TF93_9CAUD</name>
<reference evidence="1" key="1">
    <citation type="journal article" date="2021" name="Proc. Natl. Acad. Sci. U.S.A.">
        <title>A Catalog of Tens of Thousands of Viruses from Human Metagenomes Reveals Hidden Associations with Chronic Diseases.</title>
        <authorList>
            <person name="Tisza M.J."/>
            <person name="Buck C.B."/>
        </authorList>
    </citation>
    <scope>NUCLEOTIDE SEQUENCE</scope>
    <source>
        <strain evidence="1">Ct3pM2</strain>
    </source>
</reference>
<organism evidence="1">
    <name type="scientific">Myoviridae sp. ct3pM2</name>
    <dbReference type="NCBI Taxonomy" id="2827658"/>
    <lineage>
        <taxon>Viruses</taxon>
        <taxon>Duplodnaviria</taxon>
        <taxon>Heunggongvirae</taxon>
        <taxon>Uroviricota</taxon>
        <taxon>Caudoviricetes</taxon>
    </lineage>
</organism>
<evidence type="ECO:0000313" key="1">
    <source>
        <dbReference type="EMBL" id="DAF61426.1"/>
    </source>
</evidence>
<sequence>MIAHKILFLGTLKANINPQEIPIAPQIPISVKGNILRTTVHCLFNT</sequence>
<protein>
    <submittedName>
        <fullName evidence="1">Uncharacterized protein</fullName>
    </submittedName>
</protein>